<dbReference type="Proteomes" id="UP000006457">
    <property type="component" value="Unassembled WGS sequence"/>
</dbReference>
<dbReference type="EC" id="3.6.1.27" evidence="1"/>
<dbReference type="RefSeq" id="WP_005759698.1">
    <property type="nucleotide sequence ID" value="NZ_AJSX01000017.1"/>
</dbReference>
<dbReference type="CDD" id="cd01610">
    <property type="entry name" value="PAP2_like"/>
    <property type="match status" value="1"/>
</dbReference>
<gene>
    <name evidence="6" type="ORF">HMPREF1052_1770</name>
</gene>
<comment type="caution">
    <text evidence="6">The sequence shown here is derived from an EMBL/GenBank/DDBJ whole genome shotgun (WGS) entry which is preliminary data.</text>
</comment>
<dbReference type="AlphaFoldDB" id="I3DFV7"/>
<sequence>MLKRLSLYTLLLCLVPIFAWISGWHWQGDEEITNFDHFLYWLTETSTAPYALMTCGVFALLFFPFAKTKNQWIFIVLVLAFSTVITQGVKTGLKHVFAEPRPYVEQLAQNSGASAEYFYDQTKAQRKIIVNNYYASKAETPTWLVKHRIEEVSYSFPSGHTIFAVSWLLLVAGFMRLLNDTSIKAKIFVFLTALWAVLMLISRLRLGMHYPIDLLVSALISWGLHCALFIFLEKKQFFAKDFAPRCLLK</sequence>
<keyword evidence="4" id="KW-0472">Membrane</keyword>
<dbReference type="PANTHER" id="PTHR14969:SF54">
    <property type="entry name" value="PHOSPHATIDYLGLYCEROPHOSPHATASE B"/>
    <property type="match status" value="1"/>
</dbReference>
<dbReference type="EMBL" id="AJSX01000017">
    <property type="protein sequence ID" value="EIJ70600.1"/>
    <property type="molecule type" value="Genomic_DNA"/>
</dbReference>
<dbReference type="eggNOG" id="COG0671">
    <property type="taxonomic scope" value="Bacteria"/>
</dbReference>
<evidence type="ECO:0000259" key="5">
    <source>
        <dbReference type="SMART" id="SM00014"/>
    </source>
</evidence>
<feature type="transmembrane region" description="Helical" evidence="4">
    <location>
        <begin position="212"/>
        <end position="232"/>
    </location>
</feature>
<name>I3DFV7_9PAST</name>
<accession>I3DFV7</accession>
<dbReference type="PATRIC" id="fig|1095749.3.peg.699"/>
<dbReference type="InterPro" id="IPR000326">
    <property type="entry name" value="PAP2/HPO"/>
</dbReference>
<feature type="transmembrane region" description="Helical" evidence="4">
    <location>
        <begin position="187"/>
        <end position="206"/>
    </location>
</feature>
<keyword evidence="4" id="KW-1133">Transmembrane helix</keyword>
<organism evidence="6 7">
    <name type="scientific">Pasteurella bettyae CCUG 2042</name>
    <dbReference type="NCBI Taxonomy" id="1095749"/>
    <lineage>
        <taxon>Bacteria</taxon>
        <taxon>Pseudomonadati</taxon>
        <taxon>Pseudomonadota</taxon>
        <taxon>Gammaproteobacteria</taxon>
        <taxon>Pasteurellales</taxon>
        <taxon>Pasteurellaceae</taxon>
        <taxon>Pasteurella</taxon>
    </lineage>
</organism>
<evidence type="ECO:0000256" key="2">
    <source>
        <dbReference type="ARBA" id="ARBA00032707"/>
    </source>
</evidence>
<dbReference type="SUPFAM" id="SSF48317">
    <property type="entry name" value="Acid phosphatase/Vanadium-dependent haloperoxidase"/>
    <property type="match status" value="1"/>
</dbReference>
<dbReference type="InterPro" id="IPR036938">
    <property type="entry name" value="PAP2/HPO_sf"/>
</dbReference>
<dbReference type="PANTHER" id="PTHR14969">
    <property type="entry name" value="SPHINGOSINE-1-PHOSPHATE PHOSPHOHYDROLASE"/>
    <property type="match status" value="1"/>
</dbReference>
<reference evidence="6 7" key="1">
    <citation type="submission" date="2012-03" db="EMBL/GenBank/DDBJ databases">
        <authorList>
            <person name="Harkins D.M."/>
            <person name="Madupu R."/>
            <person name="Durkin A.S."/>
            <person name="Torralba M."/>
            <person name="Methe B."/>
            <person name="Sutton G.G."/>
            <person name="Nelson K.E."/>
        </authorList>
    </citation>
    <scope>NUCLEOTIDE SEQUENCE [LARGE SCALE GENOMIC DNA]</scope>
    <source>
        <strain evidence="6 7">CCUG 2042</strain>
    </source>
</reference>
<evidence type="ECO:0000256" key="1">
    <source>
        <dbReference type="ARBA" id="ARBA00012374"/>
    </source>
</evidence>
<feature type="transmembrane region" description="Helical" evidence="4">
    <location>
        <begin position="7"/>
        <end position="27"/>
    </location>
</feature>
<dbReference type="GO" id="GO:0050380">
    <property type="term" value="F:undecaprenyl-diphosphatase activity"/>
    <property type="evidence" value="ECO:0007669"/>
    <property type="project" value="UniProtKB-EC"/>
</dbReference>
<keyword evidence="4" id="KW-0812">Transmembrane</keyword>
<dbReference type="SMART" id="SM00014">
    <property type="entry name" value="acidPPc"/>
    <property type="match status" value="1"/>
</dbReference>
<feature type="transmembrane region" description="Helical" evidence="4">
    <location>
        <begin position="47"/>
        <end position="65"/>
    </location>
</feature>
<keyword evidence="7" id="KW-1185">Reference proteome</keyword>
<dbReference type="OrthoDB" id="5586741at2"/>
<dbReference type="Gene3D" id="1.20.144.10">
    <property type="entry name" value="Phosphatidic acid phosphatase type 2/haloperoxidase"/>
    <property type="match status" value="1"/>
</dbReference>
<proteinExistence type="predicted"/>
<comment type="catalytic activity">
    <reaction evidence="3">
        <text>di-trans,octa-cis-undecaprenyl diphosphate + H2O = di-trans,octa-cis-undecaprenyl phosphate + phosphate + H(+)</text>
        <dbReference type="Rhea" id="RHEA:28094"/>
        <dbReference type="ChEBI" id="CHEBI:15377"/>
        <dbReference type="ChEBI" id="CHEBI:15378"/>
        <dbReference type="ChEBI" id="CHEBI:43474"/>
        <dbReference type="ChEBI" id="CHEBI:58405"/>
        <dbReference type="ChEBI" id="CHEBI:60392"/>
        <dbReference type="EC" id="3.6.1.27"/>
    </reaction>
</comment>
<evidence type="ECO:0000313" key="7">
    <source>
        <dbReference type="Proteomes" id="UP000006457"/>
    </source>
</evidence>
<dbReference type="Pfam" id="PF01569">
    <property type="entry name" value="PAP2"/>
    <property type="match status" value="1"/>
</dbReference>
<feature type="transmembrane region" description="Helical" evidence="4">
    <location>
        <begin position="72"/>
        <end position="89"/>
    </location>
</feature>
<protein>
    <recommendedName>
        <fullName evidence="1">undecaprenyl-diphosphate phosphatase</fullName>
        <ecNumber evidence="1">3.6.1.27</ecNumber>
    </recommendedName>
    <alternativeName>
        <fullName evidence="2">Undecaprenyl pyrophosphate phosphatase</fullName>
    </alternativeName>
</protein>
<feature type="domain" description="Phosphatidic acid phosphatase type 2/haloperoxidase" evidence="5">
    <location>
        <begin position="74"/>
        <end position="229"/>
    </location>
</feature>
<evidence type="ECO:0000256" key="3">
    <source>
        <dbReference type="ARBA" id="ARBA00047594"/>
    </source>
</evidence>
<feature type="transmembrane region" description="Helical" evidence="4">
    <location>
        <begin position="154"/>
        <end position="175"/>
    </location>
</feature>
<evidence type="ECO:0000313" key="6">
    <source>
        <dbReference type="EMBL" id="EIJ70600.1"/>
    </source>
</evidence>
<dbReference type="GO" id="GO:0005886">
    <property type="term" value="C:plasma membrane"/>
    <property type="evidence" value="ECO:0007669"/>
    <property type="project" value="TreeGrafter"/>
</dbReference>
<evidence type="ECO:0000256" key="4">
    <source>
        <dbReference type="SAM" id="Phobius"/>
    </source>
</evidence>